<evidence type="ECO:0000313" key="2">
    <source>
        <dbReference type="Proteomes" id="UP000654918"/>
    </source>
</evidence>
<proteinExistence type="predicted"/>
<reference evidence="1" key="1">
    <citation type="journal article" date="2020" name="Phytopathology">
        <title>Genome Sequence Resources of Colletotrichum truncatum, C. plurivorum, C. musicola, and C. sojae: Four Species Pathogenic to Soybean (Glycine max).</title>
        <authorList>
            <person name="Rogerio F."/>
            <person name="Boufleur T.R."/>
            <person name="Ciampi-Guillardi M."/>
            <person name="Sukno S.A."/>
            <person name="Thon M.R."/>
            <person name="Massola Junior N.S."/>
            <person name="Baroncelli R."/>
        </authorList>
    </citation>
    <scope>NUCLEOTIDE SEQUENCE</scope>
    <source>
        <strain evidence="1">LFN00145</strain>
    </source>
</reference>
<protein>
    <submittedName>
        <fullName evidence="1">Uncharacterized protein</fullName>
    </submittedName>
</protein>
<sequence length="66" mass="7472">MLQRHYSSREVHRVSIVSIFISLRPRLTAAGITRTSCAAMRSALRSRAAQLSFTAPTIHESRVCEW</sequence>
<gene>
    <name evidence="1" type="ORF">CPLU01_05791</name>
</gene>
<dbReference type="AlphaFoldDB" id="A0A8H6KKC8"/>
<organism evidence="1 2">
    <name type="scientific">Colletotrichum plurivorum</name>
    <dbReference type="NCBI Taxonomy" id="2175906"/>
    <lineage>
        <taxon>Eukaryota</taxon>
        <taxon>Fungi</taxon>
        <taxon>Dikarya</taxon>
        <taxon>Ascomycota</taxon>
        <taxon>Pezizomycotina</taxon>
        <taxon>Sordariomycetes</taxon>
        <taxon>Hypocreomycetidae</taxon>
        <taxon>Glomerellales</taxon>
        <taxon>Glomerellaceae</taxon>
        <taxon>Colletotrichum</taxon>
        <taxon>Colletotrichum orchidearum species complex</taxon>
    </lineage>
</organism>
<accession>A0A8H6KKC8</accession>
<dbReference type="EMBL" id="WIGO01000062">
    <property type="protein sequence ID" value="KAF6833112.1"/>
    <property type="molecule type" value="Genomic_DNA"/>
</dbReference>
<dbReference type="Proteomes" id="UP000654918">
    <property type="component" value="Unassembled WGS sequence"/>
</dbReference>
<comment type="caution">
    <text evidence="1">The sequence shown here is derived from an EMBL/GenBank/DDBJ whole genome shotgun (WGS) entry which is preliminary data.</text>
</comment>
<name>A0A8H6KKC8_9PEZI</name>
<evidence type="ECO:0000313" key="1">
    <source>
        <dbReference type="EMBL" id="KAF6833112.1"/>
    </source>
</evidence>
<keyword evidence="2" id="KW-1185">Reference proteome</keyword>